<sequence length="162" mass="18085">MRKPEIFLYVLLSCCFLRNIDCRRPTKPDCSLVRCARCPENHLAVTSVNECCPRCIPQCFCPEYLKNYCPKVGYLLLGESVVIDFGTRECKCIGVNKIKCVSTCPKIPPTCKHIARPLDGCRLCACPTENGNFISAGQSVKDRCKICNCPREGGDLQCTHIC</sequence>
<dbReference type="Proteomes" id="UP001142489">
    <property type="component" value="Unassembled WGS sequence"/>
</dbReference>
<name>A0A9Q0XQP7_9SAUR</name>
<keyword evidence="3" id="KW-1185">Reference proteome</keyword>
<reference evidence="2" key="1">
    <citation type="journal article" date="2023" name="DNA Res.">
        <title>Chromosome-level genome assembly of Phrynocephalus forsythii using third-generation DNA sequencing and Hi-C analysis.</title>
        <authorList>
            <person name="Qi Y."/>
            <person name="Zhao W."/>
            <person name="Zhao Y."/>
            <person name="Niu C."/>
            <person name="Cao S."/>
            <person name="Zhang Y."/>
        </authorList>
    </citation>
    <scope>NUCLEOTIDE SEQUENCE</scope>
    <source>
        <tissue evidence="2">Muscle</tissue>
    </source>
</reference>
<dbReference type="OrthoDB" id="9217649at2759"/>
<feature type="signal peptide" evidence="1">
    <location>
        <begin position="1"/>
        <end position="22"/>
    </location>
</feature>
<dbReference type="EMBL" id="JAPFRF010000010">
    <property type="protein sequence ID" value="KAJ7320610.1"/>
    <property type="molecule type" value="Genomic_DNA"/>
</dbReference>
<protein>
    <submittedName>
        <fullName evidence="2">Uncharacterized protein</fullName>
    </submittedName>
</protein>
<organism evidence="2 3">
    <name type="scientific">Phrynocephalus forsythii</name>
    <dbReference type="NCBI Taxonomy" id="171643"/>
    <lineage>
        <taxon>Eukaryota</taxon>
        <taxon>Metazoa</taxon>
        <taxon>Chordata</taxon>
        <taxon>Craniata</taxon>
        <taxon>Vertebrata</taxon>
        <taxon>Euteleostomi</taxon>
        <taxon>Lepidosauria</taxon>
        <taxon>Squamata</taxon>
        <taxon>Bifurcata</taxon>
        <taxon>Unidentata</taxon>
        <taxon>Episquamata</taxon>
        <taxon>Toxicofera</taxon>
        <taxon>Iguania</taxon>
        <taxon>Acrodonta</taxon>
        <taxon>Agamidae</taxon>
        <taxon>Agaminae</taxon>
        <taxon>Phrynocephalus</taxon>
    </lineage>
</organism>
<evidence type="ECO:0000313" key="2">
    <source>
        <dbReference type="EMBL" id="KAJ7320610.1"/>
    </source>
</evidence>
<keyword evidence="1" id="KW-0732">Signal</keyword>
<gene>
    <name evidence="2" type="ORF">JRQ81_020121</name>
</gene>
<comment type="caution">
    <text evidence="2">The sequence shown here is derived from an EMBL/GenBank/DDBJ whole genome shotgun (WGS) entry which is preliminary data.</text>
</comment>
<dbReference type="AlphaFoldDB" id="A0A9Q0XQP7"/>
<proteinExistence type="predicted"/>
<feature type="chain" id="PRO_5040125132" evidence="1">
    <location>
        <begin position="23"/>
        <end position="162"/>
    </location>
</feature>
<evidence type="ECO:0000313" key="3">
    <source>
        <dbReference type="Proteomes" id="UP001142489"/>
    </source>
</evidence>
<accession>A0A9Q0XQP7</accession>
<evidence type="ECO:0000256" key="1">
    <source>
        <dbReference type="SAM" id="SignalP"/>
    </source>
</evidence>